<feature type="compositionally biased region" description="Basic and acidic residues" evidence="3">
    <location>
        <begin position="415"/>
        <end position="434"/>
    </location>
</feature>
<reference evidence="5" key="1">
    <citation type="submission" date="2021-04" db="EMBL/GenBank/DDBJ databases">
        <authorList>
            <consortium name="Molecular Ecology Group"/>
        </authorList>
    </citation>
    <scope>NUCLEOTIDE SEQUENCE</scope>
</reference>
<evidence type="ECO:0000256" key="2">
    <source>
        <dbReference type="SAM" id="Coils"/>
    </source>
</evidence>
<keyword evidence="1" id="KW-0862">Zinc</keyword>
<keyword evidence="2" id="KW-0175">Coiled coil</keyword>
<dbReference type="Proteomes" id="UP000678393">
    <property type="component" value="Unassembled WGS sequence"/>
</dbReference>
<feature type="compositionally biased region" description="Polar residues" evidence="3">
    <location>
        <begin position="609"/>
        <end position="711"/>
    </location>
</feature>
<gene>
    <name evidence="5" type="ORF">CUNI_LOCUS731</name>
</gene>
<feature type="coiled-coil region" evidence="2">
    <location>
        <begin position="1137"/>
        <end position="1173"/>
    </location>
</feature>
<evidence type="ECO:0000313" key="6">
    <source>
        <dbReference type="Proteomes" id="UP000678393"/>
    </source>
</evidence>
<feature type="coiled-coil region" evidence="2">
    <location>
        <begin position="1025"/>
        <end position="1079"/>
    </location>
</feature>
<dbReference type="OrthoDB" id="6113718at2759"/>
<protein>
    <recommendedName>
        <fullName evidence="4">C3H1-type domain-containing protein</fullName>
    </recommendedName>
</protein>
<dbReference type="InterPro" id="IPR039278">
    <property type="entry name" value="Red1"/>
</dbReference>
<evidence type="ECO:0000313" key="5">
    <source>
        <dbReference type="EMBL" id="CAG5115173.1"/>
    </source>
</evidence>
<dbReference type="InterPro" id="IPR000571">
    <property type="entry name" value="Znf_CCCH"/>
</dbReference>
<proteinExistence type="predicted"/>
<comment type="caution">
    <text evidence="5">The sequence shown here is derived from an EMBL/GenBank/DDBJ whole genome shotgun (WGS) entry which is preliminary data.</text>
</comment>
<evidence type="ECO:0000259" key="4">
    <source>
        <dbReference type="PROSITE" id="PS50103"/>
    </source>
</evidence>
<dbReference type="PANTHER" id="PTHR21563:SF3">
    <property type="entry name" value="ZINC FINGER C3H1 DOMAIN-CONTAINING PROTEIN"/>
    <property type="match status" value="1"/>
</dbReference>
<dbReference type="InterPro" id="IPR019607">
    <property type="entry name" value="Putative_zinc-finger_domain"/>
</dbReference>
<feature type="domain" description="C3H1-type" evidence="4">
    <location>
        <begin position="1337"/>
        <end position="1363"/>
    </location>
</feature>
<keyword evidence="1" id="KW-0479">Metal-binding</keyword>
<dbReference type="PANTHER" id="PTHR21563">
    <property type="entry name" value="ZINC FINGER C3H1 DOMAIN-CONTAINING PROTEIN"/>
    <property type="match status" value="1"/>
</dbReference>
<feature type="compositionally biased region" description="Polar residues" evidence="3">
    <location>
        <begin position="435"/>
        <end position="476"/>
    </location>
</feature>
<dbReference type="SUPFAM" id="SSF58113">
    <property type="entry name" value="Apolipoprotein A-I"/>
    <property type="match status" value="1"/>
</dbReference>
<sequence>MALEKLLMFASQWQGSKQPIVTGTIKDFKRQKQLPVLSDKRAVQHFSQKSAARRPIAQEKAAGDKQSCQLQDNYEEVEMDIDSGNECEEIGDSLPGQDVNQVMPQFYHNTETQGLLGAVQHSLPVSTGVPYLPSHFLTPPVIHFAEILQPPPLTVPPLPPAPPPPPPPLPPAATYELEWNGMQERQIEVVDHKVILGKREPQNLIYCDTTPADYSGQQESVQGAADVIPQPHRSHPARMNNSCPNVTSSLDDDIARWLRLIRQNQDSSSPNLPDFSVHMFADQRFVVDNRQRQMSSNLLPSADYSNSSEDILTADPRSELYSSLPTRNSSQQLPDSDSFHKRSTLTHSPSVSSHRSQLGEGDTYLTYDSPSEVENNRPVSPRHRGRLPRNDLGTCLSPVQSVPLGRSVSFSRRHSLGEHARSHRDISPQSDPRKSLSQSQSKHDFQYSSPHSEPSRPLSQSQSKHDSQYSSPQCSVVRQYPRGHVKDKASASSDYLSPHRLIEASGHRSSPPQPQVQKRRNHSTDKSDVYEPQVPATKKLKRASPPPYIPTSIKPARTFTSVYIPQHDSLETSDSEEEDPIALRNKLLAEVIEKRKSLAERYNLQRQSLSLETNRQRQSLSPETNKQRQSLSPETNKQRQSLSPETNKQRQSLSPETNKQRQSLSPETNRQRQSLSPETNKQRQSLSPETNKQRQSLSPETNKQRQSQSPETKTDDQIPQEMLCSTAAHAALSVLDRDESDLVINVSSSSWNNSKINVSEDPQVSSGESLLSAALGNSVSAHGISSSHVTSSMSSSITAQPPPILGGVIQTAGASSSGVCSGQSPLVFSKPSALSDLSAQTPADSNSSSAATITKASPVTSEPEAGRQSNLACGSDQRLHFLSATTAHNVDTAATEEHKTPARNLNSQNSERKPDLGPGSKLQQDYDISSAASGISVLRSDSVSNQHGAVHALPVHPKVLVPMNSSSDSDGESHEEDNSQTSAARAGHGGKEKTNKKAATELLGKQEQLLSAHEQSIQKDQKMVKQLVRRAVKFLEAQQQEEQKRQSLHRQLLDLSREMKKTEKLVMMFKAEKEKTEKQVQLVTETLLQKKKQYERKARSVMSLGCKLLGPSYVSRFRKPYVTLPSVSLYALTVPEKQNLSRAQHIAQEKLKLIEKEKQIAEKLRKLKEAQGEKDTEMPSSVKHVPDLLKSVQPKWKSQDVIRIESDAQPDVPSMKQRRKSLLDMNMTHSSSLSSAEKEYLSETKVEMKQQDQFADLSSTFRMPGGTQLANFCKLQHSSLSPSLSTVNFLSSALTGKLLVSAVTSKLLVFRCYKFNSFFRTKENLSLQSSTYSHKINPNSVLCPYDLQGTCNDDSCTQLHPRDYKLSDHELLEEIVSYCPKLAGAADGASPEEVHKCI</sequence>
<organism evidence="5 6">
    <name type="scientific">Candidula unifasciata</name>
    <dbReference type="NCBI Taxonomy" id="100452"/>
    <lineage>
        <taxon>Eukaryota</taxon>
        <taxon>Metazoa</taxon>
        <taxon>Spiralia</taxon>
        <taxon>Lophotrochozoa</taxon>
        <taxon>Mollusca</taxon>
        <taxon>Gastropoda</taxon>
        <taxon>Heterobranchia</taxon>
        <taxon>Euthyneura</taxon>
        <taxon>Panpulmonata</taxon>
        <taxon>Eupulmonata</taxon>
        <taxon>Stylommatophora</taxon>
        <taxon>Helicina</taxon>
        <taxon>Helicoidea</taxon>
        <taxon>Geomitridae</taxon>
        <taxon>Candidula</taxon>
    </lineage>
</organism>
<feature type="compositionally biased region" description="Polar residues" evidence="3">
    <location>
        <begin position="345"/>
        <end position="356"/>
    </location>
</feature>
<feature type="region of interest" description="Disordered" evidence="3">
    <location>
        <begin position="891"/>
        <end position="925"/>
    </location>
</feature>
<dbReference type="Pfam" id="PF10650">
    <property type="entry name" value="zf-C3H1"/>
    <property type="match status" value="1"/>
</dbReference>
<feature type="region of interest" description="Disordered" evidence="3">
    <location>
        <begin position="320"/>
        <end position="401"/>
    </location>
</feature>
<dbReference type="GO" id="GO:0000178">
    <property type="term" value="C:exosome (RNase complex)"/>
    <property type="evidence" value="ECO:0007669"/>
    <property type="project" value="TreeGrafter"/>
</dbReference>
<dbReference type="PROSITE" id="PS50103">
    <property type="entry name" value="ZF_C3H1"/>
    <property type="match status" value="1"/>
</dbReference>
<evidence type="ECO:0000256" key="1">
    <source>
        <dbReference type="PROSITE-ProRule" id="PRU00723"/>
    </source>
</evidence>
<feature type="region of interest" description="Disordered" evidence="3">
    <location>
        <begin position="609"/>
        <end position="718"/>
    </location>
</feature>
<dbReference type="GO" id="GO:0008270">
    <property type="term" value="F:zinc ion binding"/>
    <property type="evidence" value="ECO:0007669"/>
    <property type="project" value="UniProtKB-KW"/>
</dbReference>
<dbReference type="GO" id="GO:0005634">
    <property type="term" value="C:nucleus"/>
    <property type="evidence" value="ECO:0007669"/>
    <property type="project" value="TreeGrafter"/>
</dbReference>
<feature type="compositionally biased region" description="Polar residues" evidence="3">
    <location>
        <begin position="320"/>
        <end position="335"/>
    </location>
</feature>
<evidence type="ECO:0000256" key="3">
    <source>
        <dbReference type="SAM" id="MobiDB-lite"/>
    </source>
</evidence>
<feature type="zinc finger region" description="C3H1-type" evidence="1">
    <location>
        <begin position="1337"/>
        <end position="1363"/>
    </location>
</feature>
<feature type="non-terminal residue" evidence="5">
    <location>
        <position position="1398"/>
    </location>
</feature>
<feature type="region of interest" description="Disordered" evidence="3">
    <location>
        <begin position="836"/>
        <end position="870"/>
    </location>
</feature>
<dbReference type="EMBL" id="CAJHNH020000084">
    <property type="protein sequence ID" value="CAG5115173.1"/>
    <property type="molecule type" value="Genomic_DNA"/>
</dbReference>
<feature type="compositionally biased region" description="Polar residues" evidence="3">
    <location>
        <begin position="836"/>
        <end position="860"/>
    </location>
</feature>
<name>A0A8S3YD78_9EUPU</name>
<feature type="region of interest" description="Disordered" evidence="3">
    <location>
        <begin position="415"/>
        <end position="553"/>
    </location>
</feature>
<feature type="region of interest" description="Disordered" evidence="3">
    <location>
        <begin position="951"/>
        <end position="997"/>
    </location>
</feature>
<keyword evidence="1" id="KW-0863">Zinc-finger</keyword>
<accession>A0A8S3YD78</accession>
<keyword evidence="6" id="KW-1185">Reference proteome</keyword>